<organism evidence="1 2">
    <name type="scientific">Cyanidium caldarium</name>
    <name type="common">Red alga</name>
    <dbReference type="NCBI Taxonomy" id="2771"/>
    <lineage>
        <taxon>Eukaryota</taxon>
        <taxon>Rhodophyta</taxon>
        <taxon>Bangiophyceae</taxon>
        <taxon>Cyanidiales</taxon>
        <taxon>Cyanidiaceae</taxon>
        <taxon>Cyanidium</taxon>
    </lineage>
</organism>
<protein>
    <submittedName>
        <fullName evidence="1">Uncharacterized protein</fullName>
    </submittedName>
</protein>
<proteinExistence type="predicted"/>
<name>A0AAV9J2T3_CYACA</name>
<dbReference type="Proteomes" id="UP001301350">
    <property type="component" value="Unassembled WGS sequence"/>
</dbReference>
<keyword evidence="2" id="KW-1185">Reference proteome</keyword>
<evidence type="ECO:0000313" key="2">
    <source>
        <dbReference type="Proteomes" id="UP001301350"/>
    </source>
</evidence>
<evidence type="ECO:0000313" key="1">
    <source>
        <dbReference type="EMBL" id="KAK4538658.1"/>
    </source>
</evidence>
<sequence length="214" mass="23772">MGVVKDTATNMWWTRRCLRWWTWLIGLWSAVMWRECDCGVMLHKAYGKRLIAPPVEGNGAADGGREAVHGAAAAAASAEILVIYNADGTLAGELRYLMRKWFLHVHCSACAITHGARVEKPEWVALKRGAHGWGAHVSVRNIHRDEMDVELRATVRDDLPCVVARGQQRAPVVLLRPEDLERCHGDVRQFQRQLGDRLIQSGYAVPTATGGIAC</sequence>
<dbReference type="EMBL" id="JANCYW010000019">
    <property type="protein sequence ID" value="KAK4538658.1"/>
    <property type="molecule type" value="Genomic_DNA"/>
</dbReference>
<dbReference type="AlphaFoldDB" id="A0AAV9J2T3"/>
<accession>A0AAV9J2T3</accession>
<gene>
    <name evidence="1" type="ORF">CDCA_CDCA19G4683</name>
</gene>
<comment type="caution">
    <text evidence="1">The sequence shown here is derived from an EMBL/GenBank/DDBJ whole genome shotgun (WGS) entry which is preliminary data.</text>
</comment>
<reference evidence="1 2" key="1">
    <citation type="submission" date="2022-07" db="EMBL/GenBank/DDBJ databases">
        <title>Genome-wide signatures of adaptation to extreme environments.</title>
        <authorList>
            <person name="Cho C.H."/>
            <person name="Yoon H.S."/>
        </authorList>
    </citation>
    <scope>NUCLEOTIDE SEQUENCE [LARGE SCALE GENOMIC DNA]</scope>
    <source>
        <strain evidence="1 2">DBV 063 E5</strain>
    </source>
</reference>